<dbReference type="Proteomes" id="UP000036756">
    <property type="component" value="Unassembled WGS sequence"/>
</dbReference>
<dbReference type="Gene3D" id="1.20.1740.10">
    <property type="entry name" value="Amino acid/polyamine transporter I"/>
    <property type="match status" value="1"/>
</dbReference>
<sequence length="369" mass="40640">MIKSDVEFTGYQLGVIVVTAMLGVGMFSLPSSVTEAAGNEGWISVIGGGILAVISILLICKVGSLYDSEGLVGASKNVFGKVVGIILVIPILICLYTATFAEVSIFANSIKIFLLETTPKSAVVIPFLLLVLIITRGELKHMVRFFQFTLPFIFLAVLVLYLLSLERVDITNMLPIFQRSPKDYISGSMSTIFQLLGVIILLVIYPYFKKKDFKSASKSALIAVGIVSLSYLVTTILCISKLGIGETKFLIYPTLSLIKTAYIPGTFIERLEGIMMSAWVVVVFSTVVIWIHAMAVIISDIFNFKHTKHVATLLIPLIYVGQRSAPATLDIMSVSEINNLTLGLYSMYVFPILFYIVYKIRNKKRGGCR</sequence>
<dbReference type="NCBIfam" id="TIGR00912">
    <property type="entry name" value="2A0309"/>
    <property type="match status" value="1"/>
</dbReference>
<dbReference type="AlphaFoldDB" id="A0A0J8DF66"/>
<dbReference type="PANTHER" id="PTHR34975">
    <property type="entry name" value="SPORE GERMINATION PROTEIN A2"/>
    <property type="match status" value="1"/>
</dbReference>
<dbReference type="OrthoDB" id="2716906at2"/>
<feature type="transmembrane region" description="Helical" evidence="8">
    <location>
        <begin position="184"/>
        <end position="208"/>
    </location>
</feature>
<evidence type="ECO:0000256" key="4">
    <source>
        <dbReference type="ARBA" id="ARBA00022544"/>
    </source>
</evidence>
<feature type="transmembrane region" description="Helical" evidence="8">
    <location>
        <begin position="279"/>
        <end position="298"/>
    </location>
</feature>
<gene>
    <name evidence="9" type="primary">gerA</name>
    <name evidence="9" type="ORF">CLCY_5c00570</name>
</gene>
<dbReference type="STRING" id="1121307.CLCY_5c00570"/>
<evidence type="ECO:0000256" key="2">
    <source>
        <dbReference type="ARBA" id="ARBA00007998"/>
    </source>
</evidence>
<dbReference type="RefSeq" id="WP_048569554.1">
    <property type="nucleotide sequence ID" value="NZ_LFVU01000004.1"/>
</dbReference>
<evidence type="ECO:0000256" key="8">
    <source>
        <dbReference type="SAM" id="Phobius"/>
    </source>
</evidence>
<dbReference type="PANTHER" id="PTHR34975:SF2">
    <property type="entry name" value="SPORE GERMINATION PROTEIN A2"/>
    <property type="match status" value="1"/>
</dbReference>
<feature type="transmembrane region" description="Helical" evidence="8">
    <location>
        <begin position="220"/>
        <end position="244"/>
    </location>
</feature>
<evidence type="ECO:0000313" key="9">
    <source>
        <dbReference type="EMBL" id="KMT22818.1"/>
    </source>
</evidence>
<feature type="transmembrane region" description="Helical" evidence="8">
    <location>
        <begin position="12"/>
        <end position="29"/>
    </location>
</feature>
<accession>A0A0J8DF66</accession>
<protein>
    <submittedName>
        <fullName evidence="9">Spore germination protein A</fullName>
    </submittedName>
</protein>
<reference evidence="9 10" key="1">
    <citation type="submission" date="2015-06" db="EMBL/GenBank/DDBJ databases">
        <title>Draft genome sequence of the purine-degrading Clostridium cylindrosporum HC-1 (DSM 605).</title>
        <authorList>
            <person name="Poehlein A."/>
            <person name="Schiel-Bengelsdorf B."/>
            <person name="Bengelsdorf F."/>
            <person name="Daniel R."/>
            <person name="Duerre P."/>
        </authorList>
    </citation>
    <scope>NUCLEOTIDE SEQUENCE [LARGE SCALE GENOMIC DNA]</scope>
    <source>
        <strain evidence="9 10">DSM 605</strain>
    </source>
</reference>
<dbReference type="InterPro" id="IPR004761">
    <property type="entry name" value="Spore_GerAB"/>
</dbReference>
<keyword evidence="6 8" id="KW-1133">Transmembrane helix</keyword>
<feature type="transmembrane region" description="Helical" evidence="8">
    <location>
        <begin position="145"/>
        <end position="164"/>
    </location>
</feature>
<comment type="caution">
    <text evidence="9">The sequence shown here is derived from an EMBL/GenBank/DDBJ whole genome shotgun (WGS) entry which is preliminary data.</text>
</comment>
<keyword evidence="7 8" id="KW-0472">Membrane</keyword>
<dbReference type="PATRIC" id="fig|1121307.3.peg.1989"/>
<keyword evidence="4" id="KW-0309">Germination</keyword>
<comment type="subcellular location">
    <subcellularLocation>
        <location evidence="1">Membrane</location>
        <topology evidence="1">Multi-pass membrane protein</topology>
    </subcellularLocation>
</comment>
<evidence type="ECO:0000256" key="7">
    <source>
        <dbReference type="ARBA" id="ARBA00023136"/>
    </source>
</evidence>
<keyword evidence="3" id="KW-0813">Transport</keyword>
<evidence type="ECO:0000313" key="10">
    <source>
        <dbReference type="Proteomes" id="UP000036756"/>
    </source>
</evidence>
<dbReference type="Pfam" id="PF03845">
    <property type="entry name" value="Spore_permease"/>
    <property type="match status" value="1"/>
</dbReference>
<feature type="transmembrane region" description="Helical" evidence="8">
    <location>
        <begin position="78"/>
        <end position="98"/>
    </location>
</feature>
<keyword evidence="5 8" id="KW-0812">Transmembrane</keyword>
<keyword evidence="10" id="KW-1185">Reference proteome</keyword>
<dbReference type="GO" id="GO:0016020">
    <property type="term" value="C:membrane"/>
    <property type="evidence" value="ECO:0007669"/>
    <property type="project" value="UniProtKB-SubCell"/>
</dbReference>
<evidence type="ECO:0000256" key="6">
    <source>
        <dbReference type="ARBA" id="ARBA00022989"/>
    </source>
</evidence>
<proteinExistence type="inferred from homology"/>
<dbReference type="GO" id="GO:0009847">
    <property type="term" value="P:spore germination"/>
    <property type="evidence" value="ECO:0007669"/>
    <property type="project" value="InterPro"/>
</dbReference>
<comment type="similarity">
    <text evidence="2">Belongs to the amino acid-polyamine-organocation (APC) superfamily. Spore germination protein (SGP) (TC 2.A.3.9) family.</text>
</comment>
<evidence type="ECO:0000256" key="3">
    <source>
        <dbReference type="ARBA" id="ARBA00022448"/>
    </source>
</evidence>
<feature type="transmembrane region" description="Helical" evidence="8">
    <location>
        <begin position="250"/>
        <end position="267"/>
    </location>
</feature>
<feature type="transmembrane region" description="Helical" evidence="8">
    <location>
        <begin position="41"/>
        <end position="66"/>
    </location>
</feature>
<evidence type="ECO:0000256" key="5">
    <source>
        <dbReference type="ARBA" id="ARBA00022692"/>
    </source>
</evidence>
<feature type="transmembrane region" description="Helical" evidence="8">
    <location>
        <begin position="110"/>
        <end position="133"/>
    </location>
</feature>
<organism evidence="9 10">
    <name type="scientific">Clostridium cylindrosporum DSM 605</name>
    <dbReference type="NCBI Taxonomy" id="1121307"/>
    <lineage>
        <taxon>Bacteria</taxon>
        <taxon>Bacillati</taxon>
        <taxon>Bacillota</taxon>
        <taxon>Clostridia</taxon>
        <taxon>Eubacteriales</taxon>
        <taxon>Clostridiaceae</taxon>
        <taxon>Clostridium</taxon>
    </lineage>
</organism>
<dbReference type="EMBL" id="LFVU01000004">
    <property type="protein sequence ID" value="KMT22818.1"/>
    <property type="molecule type" value="Genomic_DNA"/>
</dbReference>
<evidence type="ECO:0000256" key="1">
    <source>
        <dbReference type="ARBA" id="ARBA00004141"/>
    </source>
</evidence>
<name>A0A0J8DF66_CLOCY</name>
<feature type="transmembrane region" description="Helical" evidence="8">
    <location>
        <begin position="342"/>
        <end position="360"/>
    </location>
</feature>